<dbReference type="Pfam" id="PF04786">
    <property type="entry name" value="Baculo_DNA_bind"/>
    <property type="match status" value="1"/>
</dbReference>
<sequence>MDNQQLVPVQELTINYEGEIKWDLQLINLLNESCMMVDKKIKCATSEFRTNIMQLQKYTKLNDIVSHVFYKDNRLVYNDKKLQIYKIDKTDKKTQYMFGFKTMSKPRLCYTWELAQLKLCKGSFGDFHIVSMANEASIIHIMEQIMGEYMFKHNRQDEPTPLSMEEGALVSVPKEKDLAARDKFLSKFYVLNTHDNVHNIESNTVDEPFMVTRMSLDMYNKLFAIGDEKKVSNDVEFMVCTVFNGIEEKAKLLPTKETQLSFSLWLTPLIFIYVNKN</sequence>
<evidence type="ECO:0000313" key="2">
    <source>
        <dbReference type="Proteomes" id="UP000232791"/>
    </source>
</evidence>
<name>A0A0K0WS75_9BBAC</name>
<protein>
    <submittedName>
        <fullName evidence="1">Dbp</fullName>
    </submittedName>
</protein>
<dbReference type="EMBL" id="KR091910">
    <property type="protein sequence ID" value="AKS25409.1"/>
    <property type="molecule type" value="Genomic_DNA"/>
</dbReference>
<dbReference type="OrthoDB" id="8515at10239"/>
<dbReference type="InterPro" id="IPR006871">
    <property type="entry name" value="ssDNA-bd_baculovirus"/>
</dbReference>
<accession>A0A0K0WS75</accession>
<organism evidence="1 2">
    <name type="scientific">Clostera anastomosis granulovirus B</name>
    <dbReference type="NCBI Taxonomy" id="1986290"/>
    <lineage>
        <taxon>Viruses</taxon>
        <taxon>Viruses incertae sedis</taxon>
        <taxon>Naldaviricetes</taxon>
        <taxon>Lefavirales</taxon>
        <taxon>Baculoviridae</taxon>
        <taxon>Betabaculovirus</taxon>
        <taxon>Betabaculovirus alterclanastomosis</taxon>
    </lineage>
</organism>
<evidence type="ECO:0000313" key="1">
    <source>
        <dbReference type="EMBL" id="AKS25409.1"/>
    </source>
</evidence>
<proteinExistence type="predicted"/>
<gene>
    <name evidence="1" type="ORF">clas66</name>
</gene>
<keyword evidence="2" id="KW-1185">Reference proteome</keyword>
<reference evidence="1 2" key="1">
    <citation type="journal article" date="2015" name="PLoS ONE">
        <title>The Complete Genome of a New Betabaculovirus from Clostera anastomosis.</title>
        <authorList>
            <person name="Yin F."/>
            <person name="Zhu Z."/>
            <person name="Liu X."/>
            <person name="Hou D."/>
            <person name="Wang J."/>
            <person name="Zhang L."/>
            <person name="Wang M."/>
            <person name="Kou Z."/>
            <person name="Wang H."/>
            <person name="Deng F."/>
            <person name="Hu Z."/>
        </authorList>
    </citation>
    <scope>NUCLEOTIDE SEQUENCE [LARGE SCALE GENOMIC DNA]</scope>
    <source>
        <strain evidence="1 2">ClasGV-B</strain>
    </source>
</reference>
<dbReference type="Proteomes" id="UP000232791">
    <property type="component" value="Segment"/>
</dbReference>